<dbReference type="Proteomes" id="UP000001680">
    <property type="component" value="Chromosome 3"/>
</dbReference>
<sequence length="38" mass="3993">MRRTFDNSVIAGMYSMVLAATPAYLICGKGSTAGFAYG</sequence>
<evidence type="ECO:0000313" key="2">
    <source>
        <dbReference type="Proteomes" id="UP000001680"/>
    </source>
</evidence>
<dbReference type="EMBL" id="CP001027">
    <property type="protein sequence ID" value="ACB68663.1"/>
    <property type="molecule type" value="Genomic_DNA"/>
</dbReference>
<evidence type="ECO:0000313" key="1">
    <source>
        <dbReference type="EMBL" id="ACB68663.1"/>
    </source>
</evidence>
<organism evidence="1 2">
    <name type="scientific">Burkholderia ambifaria (strain MC40-6)</name>
    <dbReference type="NCBI Taxonomy" id="398577"/>
    <lineage>
        <taxon>Bacteria</taxon>
        <taxon>Pseudomonadati</taxon>
        <taxon>Pseudomonadota</taxon>
        <taxon>Betaproteobacteria</taxon>
        <taxon>Burkholderiales</taxon>
        <taxon>Burkholderiaceae</taxon>
        <taxon>Burkholderia</taxon>
        <taxon>Burkholderia cepacia complex</taxon>
    </lineage>
</organism>
<name>B1Z4K0_BURA4</name>
<proteinExistence type="predicted"/>
<protein>
    <submittedName>
        <fullName evidence="1">Uncharacterized protein</fullName>
    </submittedName>
</protein>
<accession>B1Z4K0</accession>
<gene>
    <name evidence="1" type="ordered locus">BamMC406_6229</name>
</gene>
<reference evidence="2" key="1">
    <citation type="submission" date="2008-04" db="EMBL/GenBank/DDBJ databases">
        <title>Complete sequence of chromosome 3 of Burkholderia ambifaria MC40-6.</title>
        <authorList>
            <person name="Copeland A."/>
            <person name="Lucas S."/>
            <person name="Lapidus A."/>
            <person name="Glavina del Rio T."/>
            <person name="Dalin E."/>
            <person name="Tice H."/>
            <person name="Pitluck S."/>
            <person name="Chain P."/>
            <person name="Malfatti S."/>
            <person name="Shin M."/>
            <person name="Vergez L."/>
            <person name="Lang D."/>
            <person name="Schmutz J."/>
            <person name="Larimer F."/>
            <person name="Land M."/>
            <person name="Hauser L."/>
            <person name="Kyrpides N."/>
            <person name="Lykidis A."/>
            <person name="Ramette A."/>
            <person name="Konstantinidis K."/>
            <person name="Tiedje J."/>
            <person name="Richardson P."/>
        </authorList>
    </citation>
    <scope>NUCLEOTIDE SEQUENCE [LARGE SCALE GENOMIC DNA]</scope>
    <source>
        <strain evidence="2">MC40-6</strain>
    </source>
</reference>
<dbReference type="HOGENOM" id="CLU_3325397_0_0_4"/>
<dbReference type="AlphaFoldDB" id="B1Z4K0"/>
<dbReference type="KEGG" id="bac:BamMC406_6229"/>